<dbReference type="SUPFAM" id="SSF81296">
    <property type="entry name" value="E set domains"/>
    <property type="match status" value="1"/>
</dbReference>
<accession>A0A1Z5SL44</accession>
<dbReference type="GO" id="GO:0005737">
    <property type="term" value="C:cytoplasm"/>
    <property type="evidence" value="ECO:0007669"/>
    <property type="project" value="TreeGrafter"/>
</dbReference>
<dbReference type="InParanoid" id="A0A1Z5SL44"/>
<evidence type="ECO:0000259" key="3">
    <source>
        <dbReference type="Pfam" id="PF02922"/>
    </source>
</evidence>
<evidence type="ECO:0000256" key="2">
    <source>
        <dbReference type="SAM" id="MobiDB-lite"/>
    </source>
</evidence>
<dbReference type="GO" id="GO:0004553">
    <property type="term" value="F:hydrolase activity, hydrolyzing O-glycosyl compounds"/>
    <property type="evidence" value="ECO:0007669"/>
    <property type="project" value="InterPro"/>
</dbReference>
<dbReference type="Pfam" id="PF02922">
    <property type="entry name" value="CBM_48"/>
    <property type="match status" value="1"/>
</dbReference>
<dbReference type="InterPro" id="IPR004193">
    <property type="entry name" value="Glyco_hydro_13_N"/>
</dbReference>
<dbReference type="EMBL" id="MUNK01000507">
    <property type="protein sequence ID" value="OTA16035.1"/>
    <property type="molecule type" value="Genomic_DNA"/>
</dbReference>
<sequence>MDALNEKAPDSLKADAPGQVPNDGTGVLALDPYLDPFKAALQSRFSKAQKWINDINTHEGGLEKFSRGYERFGFTVAPDHTITYREWAPTPFAPTSLATSTAGTWDSHEMKRDPYGVWEISLPPVNGQPAIPHDSKVKISMVVPNDHARAERIPAWIKRVTQDLNVSPVYDARFWNPPQQYKFKNPRPPKPQSARVYEAHVGISSPDPKVATYKEFTQNTLPRIHKLATTPSSSWPLWNTPTTPPSATRSTPSSPLHHAMAFPMT</sequence>
<dbReference type="AlphaFoldDB" id="A0A1Z5SL44"/>
<dbReference type="InterPro" id="IPR013783">
    <property type="entry name" value="Ig-like_fold"/>
</dbReference>
<dbReference type="VEuPathDB" id="FungiDB:BTJ68_15457"/>
<proteinExistence type="predicted"/>
<dbReference type="PANTHER" id="PTHR43651">
    <property type="entry name" value="1,4-ALPHA-GLUCAN-BRANCHING ENZYME"/>
    <property type="match status" value="1"/>
</dbReference>
<feature type="domain" description="Glycoside hydrolase family 13 N-terminal" evidence="3">
    <location>
        <begin position="72"/>
        <end position="156"/>
    </location>
</feature>
<gene>
    <name evidence="4" type="ORF">BTJ68_15457</name>
</gene>
<dbReference type="GO" id="GO:0003844">
    <property type="term" value="F:1,4-alpha-glucan branching enzyme activity"/>
    <property type="evidence" value="ECO:0007669"/>
    <property type="project" value="TreeGrafter"/>
</dbReference>
<feature type="compositionally biased region" description="Basic and acidic residues" evidence="2">
    <location>
        <begin position="1"/>
        <end position="13"/>
    </location>
</feature>
<keyword evidence="5" id="KW-1185">Reference proteome</keyword>
<dbReference type="STRING" id="1157616.A0A1Z5SL44"/>
<comment type="caution">
    <text evidence="4">The sequence shown here is derived from an EMBL/GenBank/DDBJ whole genome shotgun (WGS) entry which is preliminary data.</text>
</comment>
<dbReference type="Gene3D" id="2.60.40.10">
    <property type="entry name" value="Immunoglobulins"/>
    <property type="match status" value="1"/>
</dbReference>
<feature type="compositionally biased region" description="Low complexity" evidence="2">
    <location>
        <begin position="245"/>
        <end position="255"/>
    </location>
</feature>
<dbReference type="Proteomes" id="UP000194280">
    <property type="component" value="Unassembled WGS sequence"/>
</dbReference>
<dbReference type="PANTHER" id="PTHR43651:SF3">
    <property type="entry name" value="1,4-ALPHA-GLUCAN-BRANCHING ENZYME"/>
    <property type="match status" value="1"/>
</dbReference>
<feature type="region of interest" description="Disordered" evidence="2">
    <location>
        <begin position="235"/>
        <end position="265"/>
    </location>
</feature>
<evidence type="ECO:0000256" key="1">
    <source>
        <dbReference type="ARBA" id="ARBA00004964"/>
    </source>
</evidence>
<evidence type="ECO:0000313" key="4">
    <source>
        <dbReference type="EMBL" id="OTA16035.1"/>
    </source>
</evidence>
<comment type="pathway">
    <text evidence="1">Glycan biosynthesis; glycogen biosynthesis.</text>
</comment>
<feature type="region of interest" description="Disordered" evidence="2">
    <location>
        <begin position="1"/>
        <end position="23"/>
    </location>
</feature>
<reference evidence="4 5" key="1">
    <citation type="submission" date="2017-01" db="EMBL/GenBank/DDBJ databases">
        <title>The recent genome duplication of the halophilic yeast Hortaea werneckii: insights from long-read sequencing.</title>
        <authorList>
            <person name="Sinha S."/>
            <person name="Flibotte S."/>
            <person name="Neira M."/>
            <person name="Lenassi M."/>
            <person name="Gostincar C."/>
            <person name="Stajich J.E."/>
            <person name="Nislow C.E."/>
        </authorList>
    </citation>
    <scope>NUCLEOTIDE SEQUENCE [LARGE SCALE GENOMIC DNA]</scope>
    <source>
        <strain evidence="4 5">EXF-2000</strain>
    </source>
</reference>
<protein>
    <recommendedName>
        <fullName evidence="3">Glycoside hydrolase family 13 N-terminal domain-containing protein</fullName>
    </recommendedName>
</protein>
<dbReference type="InterPro" id="IPR014756">
    <property type="entry name" value="Ig_E-set"/>
</dbReference>
<evidence type="ECO:0000313" key="5">
    <source>
        <dbReference type="Proteomes" id="UP000194280"/>
    </source>
</evidence>
<dbReference type="GO" id="GO:0005978">
    <property type="term" value="P:glycogen biosynthetic process"/>
    <property type="evidence" value="ECO:0007669"/>
    <property type="project" value="TreeGrafter"/>
</dbReference>
<organism evidence="4 5">
    <name type="scientific">Hortaea werneckii EXF-2000</name>
    <dbReference type="NCBI Taxonomy" id="1157616"/>
    <lineage>
        <taxon>Eukaryota</taxon>
        <taxon>Fungi</taxon>
        <taxon>Dikarya</taxon>
        <taxon>Ascomycota</taxon>
        <taxon>Pezizomycotina</taxon>
        <taxon>Dothideomycetes</taxon>
        <taxon>Dothideomycetidae</taxon>
        <taxon>Mycosphaerellales</taxon>
        <taxon>Teratosphaeriaceae</taxon>
        <taxon>Hortaea</taxon>
    </lineage>
</organism>
<name>A0A1Z5SL44_HORWE</name>
<dbReference type="CDD" id="cd02854">
    <property type="entry name" value="E_set_GBE_euk_N"/>
    <property type="match status" value="1"/>
</dbReference>
<dbReference type="Gene3D" id="3.20.20.80">
    <property type="entry name" value="Glycosidases"/>
    <property type="match status" value="1"/>
</dbReference>